<keyword evidence="1" id="KW-0812">Transmembrane</keyword>
<reference evidence="2" key="1">
    <citation type="submission" date="2020-05" db="EMBL/GenBank/DDBJ databases">
        <authorList>
            <person name="Chiriac C."/>
            <person name="Salcher M."/>
            <person name="Ghai R."/>
            <person name="Kavagutti S V."/>
        </authorList>
    </citation>
    <scope>NUCLEOTIDE SEQUENCE</scope>
</reference>
<dbReference type="Pfam" id="PF16316">
    <property type="entry name" value="DUF4956"/>
    <property type="match status" value="1"/>
</dbReference>
<evidence type="ECO:0000256" key="1">
    <source>
        <dbReference type="SAM" id="Phobius"/>
    </source>
</evidence>
<dbReference type="EMBL" id="CAFBNO010000019">
    <property type="protein sequence ID" value="CAB4953739.1"/>
    <property type="molecule type" value="Genomic_DNA"/>
</dbReference>
<evidence type="ECO:0000313" key="2">
    <source>
        <dbReference type="EMBL" id="CAB4953739.1"/>
    </source>
</evidence>
<organism evidence="2">
    <name type="scientific">freshwater metagenome</name>
    <dbReference type="NCBI Taxonomy" id="449393"/>
    <lineage>
        <taxon>unclassified sequences</taxon>
        <taxon>metagenomes</taxon>
        <taxon>ecological metagenomes</taxon>
    </lineage>
</organism>
<dbReference type="AlphaFoldDB" id="A0A6J7KGW8"/>
<name>A0A6J7KGW8_9ZZZZ</name>
<feature type="transmembrane region" description="Helical" evidence="1">
    <location>
        <begin position="6"/>
        <end position="28"/>
    </location>
</feature>
<sequence>MISEDLASFLLSFALDLGSVAVLSYLLYYRRHRDRDMALAISAINITLFALTGALGAVTLPLGVGFALFAVISVIRLRSDTAGWIEMAYLLAGLGVGLIVGLLGVDLWMKSAYTVFLVGMIALIDNSRFLSRQVLRTIAVTLEGTNIEDGTLKPRVEELLGREIDAVVVKNIQAFPPATKVQVSYRETNR</sequence>
<feature type="transmembrane region" description="Helical" evidence="1">
    <location>
        <begin position="87"/>
        <end position="105"/>
    </location>
</feature>
<keyword evidence="1" id="KW-1133">Transmembrane helix</keyword>
<gene>
    <name evidence="2" type="ORF">UFOPK3837_00602</name>
</gene>
<keyword evidence="1" id="KW-0472">Membrane</keyword>
<proteinExistence type="predicted"/>
<dbReference type="InterPro" id="IPR032531">
    <property type="entry name" value="DUF4956"/>
</dbReference>
<protein>
    <submittedName>
        <fullName evidence="2">Unannotated protein</fullName>
    </submittedName>
</protein>
<feature type="transmembrane region" description="Helical" evidence="1">
    <location>
        <begin position="48"/>
        <end position="75"/>
    </location>
</feature>
<accession>A0A6J7KGW8</accession>